<name>A0A061R3C2_9CHLO</name>
<dbReference type="InterPro" id="IPR001568">
    <property type="entry name" value="RNase_T2-like"/>
</dbReference>
<dbReference type="SUPFAM" id="SSF55895">
    <property type="entry name" value="Ribonuclease Rh-like"/>
    <property type="match status" value="1"/>
</dbReference>
<gene>
    <name evidence="3" type="ORF">TSPGSL018_16471</name>
</gene>
<dbReference type="EMBL" id="GBEZ01021513">
    <property type="protein sequence ID" value="JAC65239.1"/>
    <property type="molecule type" value="Transcribed_RNA"/>
</dbReference>
<comment type="similarity">
    <text evidence="1 2">Belongs to the RNase T2 family.</text>
</comment>
<feature type="non-terminal residue" evidence="3">
    <location>
        <position position="106"/>
    </location>
</feature>
<evidence type="ECO:0000256" key="2">
    <source>
        <dbReference type="RuleBase" id="RU004328"/>
    </source>
</evidence>
<dbReference type="Pfam" id="PF00445">
    <property type="entry name" value="Ribonuclease_T2"/>
    <property type="match status" value="1"/>
</dbReference>
<dbReference type="PROSITE" id="PS00530">
    <property type="entry name" value="RNASE_T2_1"/>
    <property type="match status" value="1"/>
</dbReference>
<proteinExistence type="inferred from homology"/>
<dbReference type="GO" id="GO:0003723">
    <property type="term" value="F:RNA binding"/>
    <property type="evidence" value="ECO:0007669"/>
    <property type="project" value="InterPro"/>
</dbReference>
<evidence type="ECO:0000256" key="1">
    <source>
        <dbReference type="ARBA" id="ARBA00007469"/>
    </source>
</evidence>
<dbReference type="GO" id="GO:0033897">
    <property type="term" value="F:ribonuclease T2 activity"/>
    <property type="evidence" value="ECO:0007669"/>
    <property type="project" value="InterPro"/>
</dbReference>
<reference evidence="3" key="1">
    <citation type="submission" date="2014-05" db="EMBL/GenBank/DDBJ databases">
        <title>The transcriptome of the halophilic microalga Tetraselmis sp. GSL018 isolated from the Great Salt Lake, Utah.</title>
        <authorList>
            <person name="Jinkerson R.E."/>
            <person name="D'Adamo S."/>
            <person name="Posewitz M.C."/>
        </authorList>
    </citation>
    <scope>NUCLEOTIDE SEQUENCE</scope>
    <source>
        <strain evidence="3">GSL018</strain>
    </source>
</reference>
<dbReference type="Gene3D" id="3.90.730.10">
    <property type="entry name" value="Ribonuclease T2-like"/>
    <property type="match status" value="1"/>
</dbReference>
<sequence>MDDNNQAENILLLSMAHPATWKDVSEYRAWARLYAAGNCTTGFFVHGLWPETSVSDKPQDDFDPKLLPLDLQESLALYYRDSPAPAGSRKNIAFWATQWAKHGSRA</sequence>
<organism evidence="3">
    <name type="scientific">Tetraselmis sp. GSL018</name>
    <dbReference type="NCBI Taxonomy" id="582737"/>
    <lineage>
        <taxon>Eukaryota</taxon>
        <taxon>Viridiplantae</taxon>
        <taxon>Chlorophyta</taxon>
        <taxon>core chlorophytes</taxon>
        <taxon>Chlorodendrophyceae</taxon>
        <taxon>Chlorodendrales</taxon>
        <taxon>Chlorodendraceae</taxon>
        <taxon>Tetraselmis</taxon>
    </lineage>
</organism>
<dbReference type="InterPro" id="IPR018188">
    <property type="entry name" value="RNase_T2_His_AS_1"/>
</dbReference>
<dbReference type="AlphaFoldDB" id="A0A061R3C2"/>
<dbReference type="InterPro" id="IPR036430">
    <property type="entry name" value="RNase_T2-like_sf"/>
</dbReference>
<accession>A0A061R3C2</accession>
<evidence type="ECO:0000313" key="3">
    <source>
        <dbReference type="EMBL" id="JAC65239.1"/>
    </source>
</evidence>
<protein>
    <submittedName>
        <fullName evidence="3">Uncharacterized protein</fullName>
    </submittedName>
</protein>